<gene>
    <name evidence="3" type="ORF">F9U64_16820</name>
</gene>
<dbReference type="PANTHER" id="PTHR34473:SF2">
    <property type="entry name" value="UPF0699 TRANSMEMBRANE PROTEIN YDBT"/>
    <property type="match status" value="1"/>
</dbReference>
<dbReference type="OrthoDB" id="2437193at2"/>
<accession>A0A7C8GRA3</accession>
<sequence>MNTEELTERISPKAPKAWLLTEIIGDVVGVIILIILFYLDAYFGWADWIGWILIGIAILSAVSIIYSSIEPKYLYKSWRYRVDEEFFQCKYGVWREKWITVPMSKIQSVSTEQGPILRKYQLRTIKVETMGSSHAIPALDEEVALRLREEIAEYAKLKEVEV</sequence>
<protein>
    <submittedName>
        <fullName evidence="3">PH domain-containing protein</fullName>
    </submittedName>
</protein>
<evidence type="ECO:0000313" key="4">
    <source>
        <dbReference type="Proteomes" id="UP000480246"/>
    </source>
</evidence>
<dbReference type="Proteomes" id="UP000480246">
    <property type="component" value="Unassembled WGS sequence"/>
</dbReference>
<dbReference type="EMBL" id="WEID01000086">
    <property type="protein sequence ID" value="KAB8127931.1"/>
    <property type="molecule type" value="Genomic_DNA"/>
</dbReference>
<reference evidence="3 4" key="1">
    <citation type="submission" date="2019-10" db="EMBL/GenBank/DDBJ databases">
        <title>Gracilibacillus sp. nov. isolated from rice seeds.</title>
        <authorList>
            <person name="He S."/>
        </authorList>
    </citation>
    <scope>NUCLEOTIDE SEQUENCE [LARGE SCALE GENOMIC DNA]</scope>
    <source>
        <strain evidence="3 4">TD8</strain>
    </source>
</reference>
<proteinExistence type="predicted"/>
<dbReference type="RefSeq" id="WP_153406058.1">
    <property type="nucleotide sequence ID" value="NZ_ML762440.1"/>
</dbReference>
<organism evidence="3 4">
    <name type="scientific">Gracilibacillus oryzae</name>
    <dbReference type="NCBI Taxonomy" id="1672701"/>
    <lineage>
        <taxon>Bacteria</taxon>
        <taxon>Bacillati</taxon>
        <taxon>Bacillota</taxon>
        <taxon>Bacilli</taxon>
        <taxon>Bacillales</taxon>
        <taxon>Bacillaceae</taxon>
        <taxon>Gracilibacillus</taxon>
    </lineage>
</organism>
<keyword evidence="4" id="KW-1185">Reference proteome</keyword>
<feature type="transmembrane region" description="Helical" evidence="1">
    <location>
        <begin position="17"/>
        <end position="39"/>
    </location>
</feature>
<evidence type="ECO:0000256" key="1">
    <source>
        <dbReference type="SAM" id="Phobius"/>
    </source>
</evidence>
<keyword evidence="1" id="KW-0472">Membrane</keyword>
<dbReference type="AlphaFoldDB" id="A0A7C8GRA3"/>
<evidence type="ECO:0000313" key="3">
    <source>
        <dbReference type="EMBL" id="KAB8127931.1"/>
    </source>
</evidence>
<keyword evidence="1" id="KW-1133">Transmembrane helix</keyword>
<dbReference type="Pfam" id="PF03703">
    <property type="entry name" value="bPH_2"/>
    <property type="match status" value="1"/>
</dbReference>
<keyword evidence="1" id="KW-0812">Transmembrane</keyword>
<feature type="transmembrane region" description="Helical" evidence="1">
    <location>
        <begin position="45"/>
        <end position="69"/>
    </location>
</feature>
<feature type="domain" description="YdbS-like PH" evidence="2">
    <location>
        <begin position="75"/>
        <end position="151"/>
    </location>
</feature>
<evidence type="ECO:0000259" key="2">
    <source>
        <dbReference type="Pfam" id="PF03703"/>
    </source>
</evidence>
<comment type="caution">
    <text evidence="3">The sequence shown here is derived from an EMBL/GenBank/DDBJ whole genome shotgun (WGS) entry which is preliminary data.</text>
</comment>
<name>A0A7C8GRA3_9BACI</name>
<dbReference type="PANTHER" id="PTHR34473">
    <property type="entry name" value="UPF0699 TRANSMEMBRANE PROTEIN YDBS"/>
    <property type="match status" value="1"/>
</dbReference>
<dbReference type="InterPro" id="IPR005182">
    <property type="entry name" value="YdbS-like_PH"/>
</dbReference>